<reference evidence="7 8" key="1">
    <citation type="submission" date="2017-07" db="EMBL/GenBank/DDBJ databases">
        <title>Isolation and whole genome analysis of endospore-forming bacteria from heroin.</title>
        <authorList>
            <person name="Kalinowski J."/>
            <person name="Ahrens B."/>
            <person name="Al-Dilaimi A."/>
            <person name="Winkler A."/>
            <person name="Wibberg D."/>
            <person name="Schleenbecker U."/>
            <person name="Ruckert C."/>
            <person name="Wolfel R."/>
            <person name="Grass G."/>
        </authorList>
    </citation>
    <scope>NUCLEOTIDE SEQUENCE [LARGE SCALE GENOMIC DNA]</scope>
    <source>
        <strain evidence="7 8">7537-G1</strain>
    </source>
</reference>
<evidence type="ECO:0000256" key="5">
    <source>
        <dbReference type="SAM" id="Phobius"/>
    </source>
</evidence>
<evidence type="ECO:0000256" key="2">
    <source>
        <dbReference type="ARBA" id="ARBA00023125"/>
    </source>
</evidence>
<dbReference type="GO" id="GO:0043565">
    <property type="term" value="F:sequence-specific DNA binding"/>
    <property type="evidence" value="ECO:0007669"/>
    <property type="project" value="InterPro"/>
</dbReference>
<keyword evidence="2" id="KW-0238">DNA-binding</keyword>
<proteinExistence type="predicted"/>
<organism evidence="7 8">
    <name type="scientific">Paenibacillus campinasensis</name>
    <dbReference type="NCBI Taxonomy" id="66347"/>
    <lineage>
        <taxon>Bacteria</taxon>
        <taxon>Bacillati</taxon>
        <taxon>Bacillota</taxon>
        <taxon>Bacilli</taxon>
        <taxon>Bacillales</taxon>
        <taxon>Paenibacillaceae</taxon>
        <taxon>Paenibacillus</taxon>
    </lineage>
</organism>
<keyword evidence="5" id="KW-1133">Transmembrane helix</keyword>
<feature type="coiled-coil region" evidence="4">
    <location>
        <begin position="343"/>
        <end position="370"/>
    </location>
</feature>
<accession>A0A268ETE0</accession>
<evidence type="ECO:0000256" key="1">
    <source>
        <dbReference type="ARBA" id="ARBA00023015"/>
    </source>
</evidence>
<keyword evidence="3" id="KW-0804">Transcription</keyword>
<dbReference type="Pfam" id="PF12833">
    <property type="entry name" value="HTH_18"/>
    <property type="match status" value="1"/>
</dbReference>
<dbReference type="EMBL" id="NPBY01000038">
    <property type="protein sequence ID" value="PAD76397.1"/>
    <property type="molecule type" value="Genomic_DNA"/>
</dbReference>
<dbReference type="Proteomes" id="UP000215596">
    <property type="component" value="Unassembled WGS sequence"/>
</dbReference>
<evidence type="ECO:0000259" key="6">
    <source>
        <dbReference type="PROSITE" id="PS01124"/>
    </source>
</evidence>
<dbReference type="GO" id="GO:0003700">
    <property type="term" value="F:DNA-binding transcription factor activity"/>
    <property type="evidence" value="ECO:0007669"/>
    <property type="project" value="InterPro"/>
</dbReference>
<dbReference type="SMART" id="SM00342">
    <property type="entry name" value="HTH_ARAC"/>
    <property type="match status" value="1"/>
</dbReference>
<protein>
    <submittedName>
        <fullName evidence="7">AraC family transcriptional regulator</fullName>
    </submittedName>
</protein>
<evidence type="ECO:0000313" key="8">
    <source>
        <dbReference type="Proteomes" id="UP000215596"/>
    </source>
</evidence>
<evidence type="ECO:0000256" key="3">
    <source>
        <dbReference type="ARBA" id="ARBA00023163"/>
    </source>
</evidence>
<comment type="caution">
    <text evidence="7">The sequence shown here is derived from an EMBL/GenBank/DDBJ whole genome shotgun (WGS) entry which is preliminary data.</text>
</comment>
<keyword evidence="1" id="KW-0805">Transcription regulation</keyword>
<dbReference type="OrthoDB" id="2647723at2"/>
<feature type="transmembrane region" description="Helical" evidence="5">
    <location>
        <begin position="288"/>
        <end position="310"/>
    </location>
</feature>
<dbReference type="PANTHER" id="PTHR43280">
    <property type="entry name" value="ARAC-FAMILY TRANSCRIPTIONAL REGULATOR"/>
    <property type="match status" value="1"/>
</dbReference>
<dbReference type="RefSeq" id="WP_095265477.1">
    <property type="nucleotide sequence ID" value="NZ_NPBY01000038.1"/>
</dbReference>
<evidence type="ECO:0000313" key="7">
    <source>
        <dbReference type="EMBL" id="PAD76397.1"/>
    </source>
</evidence>
<dbReference type="InterPro" id="IPR009057">
    <property type="entry name" value="Homeodomain-like_sf"/>
</dbReference>
<keyword evidence="4" id="KW-0175">Coiled coil</keyword>
<dbReference type="PROSITE" id="PS01124">
    <property type="entry name" value="HTH_ARAC_FAMILY_2"/>
    <property type="match status" value="1"/>
</dbReference>
<dbReference type="PRINTS" id="PR00032">
    <property type="entry name" value="HTHARAC"/>
</dbReference>
<dbReference type="AlphaFoldDB" id="A0A268ETE0"/>
<evidence type="ECO:0000256" key="4">
    <source>
        <dbReference type="SAM" id="Coils"/>
    </source>
</evidence>
<dbReference type="InterPro" id="IPR018060">
    <property type="entry name" value="HTH_AraC"/>
</dbReference>
<dbReference type="Gene3D" id="1.10.10.60">
    <property type="entry name" value="Homeodomain-like"/>
    <property type="match status" value="2"/>
</dbReference>
<name>A0A268ETE0_9BACL</name>
<feature type="domain" description="HTH araC/xylS-type" evidence="6">
    <location>
        <begin position="647"/>
        <end position="745"/>
    </location>
</feature>
<feature type="transmembrane region" description="Helical" evidence="5">
    <location>
        <begin position="12"/>
        <end position="37"/>
    </location>
</feature>
<keyword evidence="5" id="KW-0812">Transmembrane</keyword>
<dbReference type="InterPro" id="IPR020449">
    <property type="entry name" value="Tscrpt_reg_AraC-type_HTH"/>
</dbReference>
<dbReference type="PROSITE" id="PS00041">
    <property type="entry name" value="HTH_ARAC_FAMILY_1"/>
    <property type="match status" value="1"/>
</dbReference>
<dbReference type="SUPFAM" id="SSF46689">
    <property type="entry name" value="Homeodomain-like"/>
    <property type="match status" value="1"/>
</dbReference>
<dbReference type="PANTHER" id="PTHR43280:SF28">
    <property type="entry name" value="HTH-TYPE TRANSCRIPTIONAL ACTIVATOR RHAS"/>
    <property type="match status" value="1"/>
</dbReference>
<gene>
    <name evidence="7" type="ORF">CHH67_12285</name>
</gene>
<sequence length="754" mass="85830">MNWIKEKSRTLFFKIFISFLSIIVVFGLFYAAIFHLFKTGLQQEIIKTSQRDVTDTAERFSNQFRRLQVLMLDISSQSELIGFNNELRHQSGNNVNYLKALQVIRQMRSDIYNPLFYLEDTLIYFHAHDVVLSKSGSGSASYMFNRSYASPEYGYSFWQGLDQNETFQLFPASMFQINNQLSEKNLLPFVYRHPDRYYSIIALMDIEQAAGSFFGQSGDRMLAIMDKEGQLLYSQGLLADSMPASIRAGQPEVVLQDNTYYFAQPLPDGLVFVSAVPYSHVTSQLSRLTGALTVMFFLSIGIALTASYLLSRRLHKPVKHILSTVLDRKSTASSPIIGGIAEYDLIQDRIQELLREKEEIREQMSKQQSVLTSYSYISQLKSINTDISEWVDFLSEDGSFNVVLYDIRFRMNPAYELPLQSEQAVRHILEHIHLITAEHSPKSHTFQIEKNEIISIYKREEAGKLEAMLEEIRAMLDREREVFLVTMAVSAEVSRSADFNGAYRQVKTMAGQARLLDETQLIMGLRTLPEAVHLSSAQEKGLHEALQSGSDVRSRQIIEQALEGLYKKEAGIDQFRMFADAAASKILGLVDMSRIDKSSVRTLKDWSGRLQECQTLDDYAGVFRQLIEAACALIRKKKDTGDEPLIAMFMNILHTQYAEDISLDYLSARLNLSSAYLSVYIKEKTGMNFSDHLLNIRMNKAKELLACTNLTVSEISQRVGYLNITSFNRMFKKATGMTPGAYRRQHLALTHAGS</sequence>
<keyword evidence="5" id="KW-0472">Membrane</keyword>
<dbReference type="InterPro" id="IPR018062">
    <property type="entry name" value="HTH_AraC-typ_CS"/>
</dbReference>